<dbReference type="EMBL" id="JAGHKP010000002">
    <property type="protein sequence ID" value="MBO9153263.1"/>
    <property type="molecule type" value="Genomic_DNA"/>
</dbReference>
<gene>
    <name evidence="2" type="ORF">J7I43_13630</name>
</gene>
<feature type="transmembrane region" description="Helical" evidence="1">
    <location>
        <begin position="95"/>
        <end position="112"/>
    </location>
</feature>
<comment type="caution">
    <text evidence="2">The sequence shown here is derived from an EMBL/GenBank/DDBJ whole genome shotgun (WGS) entry which is preliminary data.</text>
</comment>
<dbReference type="Pfam" id="PF14897">
    <property type="entry name" value="EpsG"/>
    <property type="match status" value="1"/>
</dbReference>
<evidence type="ECO:0000256" key="1">
    <source>
        <dbReference type="SAM" id="Phobius"/>
    </source>
</evidence>
<feature type="transmembrane region" description="Helical" evidence="1">
    <location>
        <begin position="304"/>
        <end position="322"/>
    </location>
</feature>
<feature type="transmembrane region" description="Helical" evidence="1">
    <location>
        <begin position="24"/>
        <end position="42"/>
    </location>
</feature>
<accession>A0ABS3YG24</accession>
<proteinExistence type="predicted"/>
<feature type="transmembrane region" description="Helical" evidence="1">
    <location>
        <begin position="195"/>
        <end position="219"/>
    </location>
</feature>
<feature type="transmembrane region" description="Helical" evidence="1">
    <location>
        <begin position="124"/>
        <end position="149"/>
    </location>
</feature>
<keyword evidence="1" id="KW-0472">Membrane</keyword>
<feature type="transmembrane region" description="Helical" evidence="1">
    <location>
        <begin position="250"/>
        <end position="267"/>
    </location>
</feature>
<dbReference type="RefSeq" id="WP_209146231.1">
    <property type="nucleotide sequence ID" value="NZ_JAGHKP010000002.1"/>
</dbReference>
<feature type="transmembrane region" description="Helical" evidence="1">
    <location>
        <begin position="279"/>
        <end position="298"/>
    </location>
</feature>
<feature type="transmembrane region" description="Helical" evidence="1">
    <location>
        <begin position="334"/>
        <end position="353"/>
    </location>
</feature>
<keyword evidence="3" id="KW-1185">Reference proteome</keyword>
<name>A0ABS3YG24_9BACT</name>
<keyword evidence="1" id="KW-1133">Transmembrane helix</keyword>
<feature type="transmembrane region" description="Helical" evidence="1">
    <location>
        <begin position="161"/>
        <end position="186"/>
    </location>
</feature>
<dbReference type="InterPro" id="IPR049458">
    <property type="entry name" value="EpsG-like"/>
</dbReference>
<keyword evidence="1" id="KW-0812">Transmembrane</keyword>
<organism evidence="2 3">
    <name type="scientific">Chitinophaga chungangae</name>
    <dbReference type="NCBI Taxonomy" id="2821488"/>
    <lineage>
        <taxon>Bacteria</taxon>
        <taxon>Pseudomonadati</taxon>
        <taxon>Bacteroidota</taxon>
        <taxon>Chitinophagia</taxon>
        <taxon>Chitinophagales</taxon>
        <taxon>Chitinophagaceae</taxon>
        <taxon>Chitinophaga</taxon>
    </lineage>
</organism>
<evidence type="ECO:0000313" key="3">
    <source>
        <dbReference type="Proteomes" id="UP000679126"/>
    </source>
</evidence>
<protein>
    <submittedName>
        <fullName evidence="2">EpsG family protein</fullName>
    </submittedName>
</protein>
<sequence length="356" mass="42281">MLITVLFILLAALSFYRRDNGSTVKLVFLLLLIISFFLSFRADFDTYKAFFDHIDSLVTVLASGNFKSFQSEENFEIGYVLLNSFLKIFTDQVAVLYYICNAFVLFVVYIFIKNKSLNIYKLLLTYFMFVFISIQVTILRQAIAIAIFYFSIRYLVKREFWRYLLCIVAASLFHRTAMFLLLLYFLVKRTYSTRFLLILFFVGMLIFVQIIPFSALGAFESITQYLLPSIGNKLAYYIFQNKNLEAPARFTQGIFENVGIFFLLLWIRRTLIKKELYSAFMNICFNLSLLYIFIYIYLFDLITFTYRINYYFIFFKFFLIVKFIETMESKEHRFIGNVTLISYCAIMLTIRLIQGY</sequence>
<reference evidence="3" key="1">
    <citation type="submission" date="2021-03" db="EMBL/GenBank/DDBJ databases">
        <title>Assistant Professor.</title>
        <authorList>
            <person name="Huq M.A."/>
        </authorList>
    </citation>
    <scope>NUCLEOTIDE SEQUENCE [LARGE SCALE GENOMIC DNA]</scope>
    <source>
        <strain evidence="3">MAH-28</strain>
    </source>
</reference>
<dbReference type="Proteomes" id="UP000679126">
    <property type="component" value="Unassembled WGS sequence"/>
</dbReference>
<evidence type="ECO:0000313" key="2">
    <source>
        <dbReference type="EMBL" id="MBO9153263.1"/>
    </source>
</evidence>